<dbReference type="EMBL" id="WIXP02000014">
    <property type="protein sequence ID" value="KAF6200150.1"/>
    <property type="molecule type" value="Genomic_DNA"/>
</dbReference>
<sequence>MGVNFIYVLCFAALGAVTVSTQQVQTSTMSNMNAMNFNLTSLPGILAFLQAEGIDPNSLVVPNCIRNGDQCQSNGGQPCCLSPVFTCQPNRSGGGGNACYVIPMHAPHIPQIQQIISYFGMTTDKPVQ</sequence>
<reference evidence="2" key="1">
    <citation type="journal article" date="2021" name="Mol. Ecol. Resour.">
        <title>Apolygus lucorum genome provides insights into omnivorousness and mesophyll feeding.</title>
        <authorList>
            <person name="Liu Y."/>
            <person name="Liu H."/>
            <person name="Wang H."/>
            <person name="Huang T."/>
            <person name="Liu B."/>
            <person name="Yang B."/>
            <person name="Yin L."/>
            <person name="Li B."/>
            <person name="Zhang Y."/>
            <person name="Zhang S."/>
            <person name="Jiang F."/>
            <person name="Zhang X."/>
            <person name="Ren Y."/>
            <person name="Wang B."/>
            <person name="Wang S."/>
            <person name="Lu Y."/>
            <person name="Wu K."/>
            <person name="Fan W."/>
            <person name="Wang G."/>
        </authorList>
    </citation>
    <scope>NUCLEOTIDE SEQUENCE</scope>
    <source>
        <strain evidence="2">12Hb</strain>
    </source>
</reference>
<dbReference type="Proteomes" id="UP000466442">
    <property type="component" value="Unassembled WGS sequence"/>
</dbReference>
<keyword evidence="1" id="KW-0732">Signal</keyword>
<protein>
    <recommendedName>
        <fullName evidence="4">Hydrophobin</fullName>
    </recommendedName>
</protein>
<gene>
    <name evidence="2" type="ORF">GE061_006451</name>
</gene>
<keyword evidence="3" id="KW-1185">Reference proteome</keyword>
<evidence type="ECO:0008006" key="4">
    <source>
        <dbReference type="Google" id="ProtNLM"/>
    </source>
</evidence>
<evidence type="ECO:0000313" key="3">
    <source>
        <dbReference type="Proteomes" id="UP000466442"/>
    </source>
</evidence>
<comment type="caution">
    <text evidence="2">The sequence shown here is derived from an EMBL/GenBank/DDBJ whole genome shotgun (WGS) entry which is preliminary data.</text>
</comment>
<feature type="signal peptide" evidence="1">
    <location>
        <begin position="1"/>
        <end position="21"/>
    </location>
</feature>
<accession>A0A8S9WT87</accession>
<evidence type="ECO:0000313" key="2">
    <source>
        <dbReference type="EMBL" id="KAF6200150.1"/>
    </source>
</evidence>
<proteinExistence type="predicted"/>
<organism evidence="2 3">
    <name type="scientific">Apolygus lucorum</name>
    <name type="common">Small green plant bug</name>
    <name type="synonym">Lygocoris lucorum</name>
    <dbReference type="NCBI Taxonomy" id="248454"/>
    <lineage>
        <taxon>Eukaryota</taxon>
        <taxon>Metazoa</taxon>
        <taxon>Ecdysozoa</taxon>
        <taxon>Arthropoda</taxon>
        <taxon>Hexapoda</taxon>
        <taxon>Insecta</taxon>
        <taxon>Pterygota</taxon>
        <taxon>Neoptera</taxon>
        <taxon>Paraneoptera</taxon>
        <taxon>Hemiptera</taxon>
        <taxon>Heteroptera</taxon>
        <taxon>Panheteroptera</taxon>
        <taxon>Cimicomorpha</taxon>
        <taxon>Miridae</taxon>
        <taxon>Mirini</taxon>
        <taxon>Apolygus</taxon>
    </lineage>
</organism>
<dbReference type="AlphaFoldDB" id="A0A8S9WT87"/>
<dbReference type="OrthoDB" id="6599659at2759"/>
<evidence type="ECO:0000256" key="1">
    <source>
        <dbReference type="SAM" id="SignalP"/>
    </source>
</evidence>
<name>A0A8S9WT87_APOLU</name>
<feature type="chain" id="PRO_5035754696" description="Hydrophobin" evidence="1">
    <location>
        <begin position="22"/>
        <end position="128"/>
    </location>
</feature>